<evidence type="ECO:0000313" key="3">
    <source>
        <dbReference type="Proteomes" id="UP000712600"/>
    </source>
</evidence>
<proteinExistence type="predicted"/>
<sequence>MRVGIGPPFCKPAKLRASRDGFKAGRIKSGTGRKRDGSKAGVGVPHGVLGDIWMHLELKGGEIGDHWTSRGWEREETISARRNLEGDDQRSSKMWLPPSRSLHCGGGKAFKNMATTYRTNHGHLPGGYLSSLCQPCSSYFSNCYHFTCTTTVYCQSINGSPPMCTRYENCNPTTGN</sequence>
<reference evidence="2" key="1">
    <citation type="submission" date="2019-12" db="EMBL/GenBank/DDBJ databases">
        <title>Genome sequencing and annotation of Brassica cretica.</title>
        <authorList>
            <person name="Studholme D.J."/>
            <person name="Sarris P."/>
        </authorList>
    </citation>
    <scope>NUCLEOTIDE SEQUENCE</scope>
    <source>
        <strain evidence="2">PFS-109/04</strain>
        <tissue evidence="2">Leaf</tissue>
    </source>
</reference>
<evidence type="ECO:0000313" key="2">
    <source>
        <dbReference type="EMBL" id="KAF3583560.1"/>
    </source>
</evidence>
<name>A0A8S9RS81_BRACR</name>
<gene>
    <name evidence="2" type="ORF">F2Q69_00027494</name>
</gene>
<evidence type="ECO:0000256" key="1">
    <source>
        <dbReference type="SAM" id="MobiDB-lite"/>
    </source>
</evidence>
<dbReference type="EMBL" id="QGKX02000088">
    <property type="protein sequence ID" value="KAF3583560.1"/>
    <property type="molecule type" value="Genomic_DNA"/>
</dbReference>
<dbReference type="AlphaFoldDB" id="A0A8S9RS81"/>
<dbReference type="Proteomes" id="UP000712600">
    <property type="component" value="Unassembled WGS sequence"/>
</dbReference>
<protein>
    <submittedName>
        <fullName evidence="2">Uncharacterized protein</fullName>
    </submittedName>
</protein>
<comment type="caution">
    <text evidence="2">The sequence shown here is derived from an EMBL/GenBank/DDBJ whole genome shotgun (WGS) entry which is preliminary data.</text>
</comment>
<feature type="region of interest" description="Disordered" evidence="1">
    <location>
        <begin position="20"/>
        <end position="41"/>
    </location>
</feature>
<accession>A0A8S9RS81</accession>
<organism evidence="2 3">
    <name type="scientific">Brassica cretica</name>
    <name type="common">Mustard</name>
    <dbReference type="NCBI Taxonomy" id="69181"/>
    <lineage>
        <taxon>Eukaryota</taxon>
        <taxon>Viridiplantae</taxon>
        <taxon>Streptophyta</taxon>
        <taxon>Embryophyta</taxon>
        <taxon>Tracheophyta</taxon>
        <taxon>Spermatophyta</taxon>
        <taxon>Magnoliopsida</taxon>
        <taxon>eudicotyledons</taxon>
        <taxon>Gunneridae</taxon>
        <taxon>Pentapetalae</taxon>
        <taxon>rosids</taxon>
        <taxon>malvids</taxon>
        <taxon>Brassicales</taxon>
        <taxon>Brassicaceae</taxon>
        <taxon>Brassiceae</taxon>
        <taxon>Brassica</taxon>
    </lineage>
</organism>